<dbReference type="Proteomes" id="UP000015100">
    <property type="component" value="Unassembled WGS sequence"/>
</dbReference>
<protein>
    <submittedName>
        <fullName evidence="2">Uncharacterized protein</fullName>
    </submittedName>
</protein>
<comment type="caution">
    <text evidence="2">The sequence shown here is derived from an EMBL/GenBank/DDBJ whole genome shotgun (WGS) entry which is preliminary data.</text>
</comment>
<reference evidence="3" key="2">
    <citation type="submission" date="2013-04" db="EMBL/GenBank/DDBJ databases">
        <title>Genomic mechanisms accounting for the adaptation to parasitism in nematode-trapping fungi.</title>
        <authorList>
            <person name="Ahren D.G."/>
        </authorList>
    </citation>
    <scope>NUCLEOTIDE SEQUENCE [LARGE SCALE GENOMIC DNA]</scope>
    <source>
        <strain evidence="3">CBS 200.50</strain>
    </source>
</reference>
<gene>
    <name evidence="2" type="ORF">H072_8625</name>
</gene>
<sequence length="276" mass="31879">MQISPDTLDPFLTETEQYFQSLGINISQINENYITQKTYELKLSDLESQIQKLSEETQQLKILVKPALHNIRQVRVKLHNALNHNNNKTEKQLQVYGPSDNFHAWKEETENAAKRLASLAQSFNIGQSWYIILEGNLETLRLSAPGSPELVQQDISQASSTLGSGRSVKRRRVSKKAGLTEDEEALRKIQQQMDVTKKGFINIWTKLIAPALKEYTDGRTLFNEYEQLSRQSLQCLETRCDRKRLEAVRRIFANADSIDLSYYDDHPFRTIDFKNQ</sequence>
<feature type="coiled-coil region" evidence="1">
    <location>
        <begin position="36"/>
        <end position="63"/>
    </location>
</feature>
<organism evidence="2 3">
    <name type="scientific">Dactylellina haptotyla (strain CBS 200.50)</name>
    <name type="common">Nematode-trapping fungus</name>
    <name type="synonym">Monacrosporium haptotylum</name>
    <dbReference type="NCBI Taxonomy" id="1284197"/>
    <lineage>
        <taxon>Eukaryota</taxon>
        <taxon>Fungi</taxon>
        <taxon>Dikarya</taxon>
        <taxon>Ascomycota</taxon>
        <taxon>Pezizomycotina</taxon>
        <taxon>Orbiliomycetes</taxon>
        <taxon>Orbiliales</taxon>
        <taxon>Orbiliaceae</taxon>
        <taxon>Dactylellina</taxon>
    </lineage>
</organism>
<dbReference type="OrthoDB" id="10646712at2759"/>
<keyword evidence="1" id="KW-0175">Coiled coil</keyword>
<dbReference type="EMBL" id="AQGS01000614">
    <property type="protein sequence ID" value="EPS37676.1"/>
    <property type="molecule type" value="Genomic_DNA"/>
</dbReference>
<name>S8A991_DACHA</name>
<evidence type="ECO:0000313" key="2">
    <source>
        <dbReference type="EMBL" id="EPS37676.1"/>
    </source>
</evidence>
<accession>S8A991</accession>
<keyword evidence="3" id="KW-1185">Reference proteome</keyword>
<dbReference type="HOGENOM" id="CLU_1008385_0_0_1"/>
<dbReference type="AlphaFoldDB" id="S8A991"/>
<proteinExistence type="predicted"/>
<reference evidence="2 3" key="1">
    <citation type="journal article" date="2013" name="PLoS Genet.">
        <title>Genomic mechanisms accounting for the adaptation to parasitism in nematode-trapping fungi.</title>
        <authorList>
            <person name="Meerupati T."/>
            <person name="Andersson K.M."/>
            <person name="Friman E."/>
            <person name="Kumar D."/>
            <person name="Tunlid A."/>
            <person name="Ahren D."/>
        </authorList>
    </citation>
    <scope>NUCLEOTIDE SEQUENCE [LARGE SCALE GENOMIC DNA]</scope>
    <source>
        <strain evidence="2 3">CBS 200.50</strain>
    </source>
</reference>
<evidence type="ECO:0000256" key="1">
    <source>
        <dbReference type="SAM" id="Coils"/>
    </source>
</evidence>
<evidence type="ECO:0000313" key="3">
    <source>
        <dbReference type="Proteomes" id="UP000015100"/>
    </source>
</evidence>